<dbReference type="EMBL" id="JACCKX010000001">
    <property type="protein sequence ID" value="NZA00967.1"/>
    <property type="molecule type" value="Genomic_DNA"/>
</dbReference>
<evidence type="ECO:0000313" key="2">
    <source>
        <dbReference type="EMBL" id="NZA00967.1"/>
    </source>
</evidence>
<sequence length="126" mass="13544">MFSHVMIGTNDLEKSRLFYDAVLAVTGAKPGVVDRHRVFWRANGGTFSVSQPIDGQPATCSNGTTIGFNLASPEQVDQFHATAIAHGAVPVEDPPGWRGGPAGLYLCYFRDPDGHKICGLHRPPKA</sequence>
<dbReference type="CDD" id="cd07262">
    <property type="entry name" value="VOC_like"/>
    <property type="match status" value="1"/>
</dbReference>
<dbReference type="PROSITE" id="PS51819">
    <property type="entry name" value="VOC"/>
    <property type="match status" value="1"/>
</dbReference>
<dbReference type="PANTHER" id="PTHR35006:SF1">
    <property type="entry name" value="BLL2941 PROTEIN"/>
    <property type="match status" value="1"/>
</dbReference>
<comment type="caution">
    <text evidence="2">The sequence shown here is derived from an EMBL/GenBank/DDBJ whole genome shotgun (WGS) entry which is preliminary data.</text>
</comment>
<name>A0A853IUF2_9BURK</name>
<dbReference type="InterPro" id="IPR037523">
    <property type="entry name" value="VOC_core"/>
</dbReference>
<dbReference type="PANTHER" id="PTHR35006">
    <property type="entry name" value="GLYOXALASE FAMILY PROTEIN (AFU_ORTHOLOGUE AFUA_5G14830)"/>
    <property type="match status" value="1"/>
</dbReference>
<reference evidence="2 3" key="1">
    <citation type="submission" date="2020-07" db="EMBL/GenBank/DDBJ databases">
        <authorList>
            <person name="Maaloum M."/>
        </authorList>
    </citation>
    <scope>NUCLEOTIDE SEQUENCE [LARGE SCALE GENOMIC DNA]</scope>
    <source>
        <strain evidence="2 3">GCS-AN-3</strain>
    </source>
</reference>
<organism evidence="2 3">
    <name type="scientific">Ottowia beijingensis</name>
    <dbReference type="NCBI Taxonomy" id="1207057"/>
    <lineage>
        <taxon>Bacteria</taxon>
        <taxon>Pseudomonadati</taxon>
        <taxon>Pseudomonadota</taxon>
        <taxon>Betaproteobacteria</taxon>
        <taxon>Burkholderiales</taxon>
        <taxon>Comamonadaceae</taxon>
        <taxon>Ottowia</taxon>
    </lineage>
</organism>
<dbReference type="InterPro" id="IPR029068">
    <property type="entry name" value="Glyas_Bleomycin-R_OHBP_Dase"/>
</dbReference>
<dbReference type="Gene3D" id="3.10.180.10">
    <property type="entry name" value="2,3-Dihydroxybiphenyl 1,2-Dioxygenase, domain 1"/>
    <property type="match status" value="1"/>
</dbReference>
<feature type="domain" description="VOC" evidence="1">
    <location>
        <begin position="1"/>
        <end position="122"/>
    </location>
</feature>
<protein>
    <submittedName>
        <fullName evidence="2">VOC family protein</fullName>
    </submittedName>
</protein>
<accession>A0A853IUF2</accession>
<evidence type="ECO:0000259" key="1">
    <source>
        <dbReference type="PROSITE" id="PS51819"/>
    </source>
</evidence>
<dbReference type="Pfam" id="PF18029">
    <property type="entry name" value="Glyoxalase_6"/>
    <property type="match status" value="1"/>
</dbReference>
<proteinExistence type="predicted"/>
<gene>
    <name evidence="2" type="ORF">H0I39_02750</name>
</gene>
<dbReference type="AlphaFoldDB" id="A0A853IUF2"/>
<dbReference type="RefSeq" id="WP_180549490.1">
    <property type="nucleotide sequence ID" value="NZ_DAIPTI010000007.1"/>
</dbReference>
<dbReference type="Proteomes" id="UP000589716">
    <property type="component" value="Unassembled WGS sequence"/>
</dbReference>
<dbReference type="InterPro" id="IPR041581">
    <property type="entry name" value="Glyoxalase_6"/>
</dbReference>
<keyword evidence="3" id="KW-1185">Reference proteome</keyword>
<evidence type="ECO:0000313" key="3">
    <source>
        <dbReference type="Proteomes" id="UP000589716"/>
    </source>
</evidence>
<dbReference type="SUPFAM" id="SSF54593">
    <property type="entry name" value="Glyoxalase/Bleomycin resistance protein/Dihydroxybiphenyl dioxygenase"/>
    <property type="match status" value="1"/>
</dbReference>